<evidence type="ECO:0000256" key="2">
    <source>
        <dbReference type="ARBA" id="ARBA00022448"/>
    </source>
</evidence>
<organism evidence="6 7">
    <name type="scientific">Candidatus Dojkabacteria bacterium</name>
    <dbReference type="NCBI Taxonomy" id="2099670"/>
    <lineage>
        <taxon>Bacteria</taxon>
        <taxon>Candidatus Dojkabacteria</taxon>
    </lineage>
</organism>
<evidence type="ECO:0000256" key="3">
    <source>
        <dbReference type="ARBA" id="ARBA00022729"/>
    </source>
</evidence>
<comment type="caution">
    <text evidence="6">The sequence shown here is derived from an EMBL/GenBank/DDBJ whole genome shotgun (WGS) entry which is preliminary data.</text>
</comment>
<dbReference type="CDD" id="cd08513">
    <property type="entry name" value="PBP2_thermophilic_Hb8_like"/>
    <property type="match status" value="1"/>
</dbReference>
<dbReference type="PANTHER" id="PTHR30290">
    <property type="entry name" value="PERIPLASMIC BINDING COMPONENT OF ABC TRANSPORTER"/>
    <property type="match status" value="1"/>
</dbReference>
<evidence type="ECO:0000313" key="7">
    <source>
        <dbReference type="Proteomes" id="UP000783287"/>
    </source>
</evidence>
<accession>A0A955RIV8</accession>
<keyword evidence="2" id="KW-0813">Transport</keyword>
<protein>
    <submittedName>
        <fullName evidence="6">Peptide ABC transporter substrate-binding protein</fullName>
    </submittedName>
</protein>
<reference evidence="6" key="2">
    <citation type="journal article" date="2021" name="Microbiome">
        <title>Successional dynamics and alternative stable states in a saline activated sludge microbial community over 9 years.</title>
        <authorList>
            <person name="Wang Y."/>
            <person name="Ye J."/>
            <person name="Ju F."/>
            <person name="Liu L."/>
            <person name="Boyd J.A."/>
            <person name="Deng Y."/>
            <person name="Parks D.H."/>
            <person name="Jiang X."/>
            <person name="Yin X."/>
            <person name="Woodcroft B.J."/>
            <person name="Tyson G.W."/>
            <person name="Hugenholtz P."/>
            <person name="Polz M.F."/>
            <person name="Zhang T."/>
        </authorList>
    </citation>
    <scope>NUCLEOTIDE SEQUENCE</scope>
    <source>
        <strain evidence="6">HKST-UBA14</strain>
    </source>
</reference>
<proteinExistence type="inferred from homology"/>
<keyword evidence="4" id="KW-0472">Membrane</keyword>
<name>A0A955RIV8_9BACT</name>
<dbReference type="PROSITE" id="PS50042">
    <property type="entry name" value="CNMP_BINDING_3"/>
    <property type="match status" value="1"/>
</dbReference>
<evidence type="ECO:0000256" key="1">
    <source>
        <dbReference type="ARBA" id="ARBA00005695"/>
    </source>
</evidence>
<dbReference type="GO" id="GO:1904680">
    <property type="term" value="F:peptide transmembrane transporter activity"/>
    <property type="evidence" value="ECO:0007669"/>
    <property type="project" value="TreeGrafter"/>
</dbReference>
<dbReference type="GO" id="GO:0015833">
    <property type="term" value="P:peptide transport"/>
    <property type="evidence" value="ECO:0007669"/>
    <property type="project" value="TreeGrafter"/>
</dbReference>
<dbReference type="InterPro" id="IPR030678">
    <property type="entry name" value="Peptide/Ni-bd"/>
</dbReference>
<dbReference type="Gene3D" id="3.10.105.10">
    <property type="entry name" value="Dipeptide-binding Protein, Domain 3"/>
    <property type="match status" value="1"/>
</dbReference>
<gene>
    <name evidence="6" type="ORF">KC909_02995</name>
</gene>
<keyword evidence="3" id="KW-0732">Signal</keyword>
<dbReference type="SUPFAM" id="SSF53850">
    <property type="entry name" value="Periplasmic binding protein-like II"/>
    <property type="match status" value="1"/>
</dbReference>
<comment type="similarity">
    <text evidence="1">Belongs to the bacterial solute-binding protein 5 family.</text>
</comment>
<dbReference type="EMBL" id="JAGQLK010000051">
    <property type="protein sequence ID" value="MCA9383306.1"/>
    <property type="molecule type" value="Genomic_DNA"/>
</dbReference>
<feature type="transmembrane region" description="Helical" evidence="4">
    <location>
        <begin position="46"/>
        <end position="65"/>
    </location>
</feature>
<dbReference type="GO" id="GO:0042597">
    <property type="term" value="C:periplasmic space"/>
    <property type="evidence" value="ECO:0007669"/>
    <property type="project" value="UniProtKB-ARBA"/>
</dbReference>
<dbReference type="AlphaFoldDB" id="A0A955RIV8"/>
<evidence type="ECO:0000313" key="6">
    <source>
        <dbReference type="EMBL" id="MCA9383306.1"/>
    </source>
</evidence>
<dbReference type="Pfam" id="PF00496">
    <property type="entry name" value="SBP_bac_5"/>
    <property type="match status" value="1"/>
</dbReference>
<dbReference type="InterPro" id="IPR000595">
    <property type="entry name" value="cNMP-bd_dom"/>
</dbReference>
<evidence type="ECO:0000256" key="4">
    <source>
        <dbReference type="SAM" id="Phobius"/>
    </source>
</evidence>
<sequence>MFIVKFLEKLLYNFRDALWDYPEAVFIDDKSAFGNFKKLYLKSRPISHFLLSALMILLIVGTVSLDVRAVLPIDNSIYIEGVIVGVDKNGDLQNLARVNPLINTNIQLEKDISELVYESLIHVDQNGEVKPVLADFITIEEGKKYQFKLKEGIKWHDGEDLTTEDVAATFNLISTLDDDPRTSTIYSRASRNIELTVIDDLSFEVELQSVIPAFFESMSFKILPAHQFADLNTNNITTSDPLLNRKPIGTGPFKLITTTDDTIEMLRNDDYREDISFERLKFKLFPDEESAVSAIKTGQIHAIAGISIDFLRQVKDLPQVDVVSSNVIYNQYWSLYFNLGDNGIAPFKDANVRRAISSAINKDKVIESFLGYGESATGPIPVSSFAYTDVKTYEYDVEKAKELLDKAGWVLPEGKTVREKDGVQLTFNMLVVDNEDRKKIAEVIRQDLEDIGIQVNIVAVNLESLINDYVIPRQFDTVLYGVESFIDPDRYELFHSSQIQHPGLNISSYKSEEEVLVVINNETTKIPEVDDILDDARKLIDKNKRKNEYEDFLTIIGNEVPAVFLFHPIETYVVNKRVKNVEISSINSIEERFANISSWKIELN</sequence>
<dbReference type="InterPro" id="IPR000914">
    <property type="entry name" value="SBP_5_dom"/>
</dbReference>
<dbReference type="PIRSF" id="PIRSF002741">
    <property type="entry name" value="MppA"/>
    <property type="match status" value="1"/>
</dbReference>
<dbReference type="InterPro" id="IPR039424">
    <property type="entry name" value="SBP_5"/>
</dbReference>
<dbReference type="Gene3D" id="3.40.190.10">
    <property type="entry name" value="Periplasmic binding protein-like II"/>
    <property type="match status" value="1"/>
</dbReference>
<keyword evidence="4" id="KW-1133">Transmembrane helix</keyword>
<reference evidence="6" key="1">
    <citation type="submission" date="2020-04" db="EMBL/GenBank/DDBJ databases">
        <authorList>
            <person name="Zhang T."/>
        </authorList>
    </citation>
    <scope>NUCLEOTIDE SEQUENCE</scope>
    <source>
        <strain evidence="6">HKST-UBA14</strain>
    </source>
</reference>
<dbReference type="GO" id="GO:0043190">
    <property type="term" value="C:ATP-binding cassette (ABC) transporter complex"/>
    <property type="evidence" value="ECO:0007669"/>
    <property type="project" value="InterPro"/>
</dbReference>
<dbReference type="Gene3D" id="3.90.76.10">
    <property type="entry name" value="Dipeptide-binding Protein, Domain 1"/>
    <property type="match status" value="1"/>
</dbReference>
<feature type="domain" description="Cyclic nucleotide-binding" evidence="5">
    <location>
        <begin position="135"/>
        <end position="204"/>
    </location>
</feature>
<evidence type="ECO:0000259" key="5">
    <source>
        <dbReference type="PROSITE" id="PS50042"/>
    </source>
</evidence>
<keyword evidence="4" id="KW-0812">Transmembrane</keyword>
<dbReference type="Proteomes" id="UP000783287">
    <property type="component" value="Unassembled WGS sequence"/>
</dbReference>
<dbReference type="PANTHER" id="PTHR30290:SF9">
    <property type="entry name" value="OLIGOPEPTIDE-BINDING PROTEIN APPA"/>
    <property type="match status" value="1"/>
</dbReference>